<evidence type="ECO:0000313" key="2">
    <source>
        <dbReference type="Proteomes" id="UP000827986"/>
    </source>
</evidence>
<keyword evidence="2" id="KW-1185">Reference proteome</keyword>
<organism evidence="1 2">
    <name type="scientific">Mauremys mutica</name>
    <name type="common">yellowpond turtle</name>
    <dbReference type="NCBI Taxonomy" id="74926"/>
    <lineage>
        <taxon>Eukaryota</taxon>
        <taxon>Metazoa</taxon>
        <taxon>Chordata</taxon>
        <taxon>Craniata</taxon>
        <taxon>Vertebrata</taxon>
        <taxon>Euteleostomi</taxon>
        <taxon>Archelosauria</taxon>
        <taxon>Testudinata</taxon>
        <taxon>Testudines</taxon>
        <taxon>Cryptodira</taxon>
        <taxon>Durocryptodira</taxon>
        <taxon>Testudinoidea</taxon>
        <taxon>Geoemydidae</taxon>
        <taxon>Geoemydinae</taxon>
        <taxon>Mauremys</taxon>
    </lineage>
</organism>
<reference evidence="1" key="1">
    <citation type="submission" date="2021-09" db="EMBL/GenBank/DDBJ databases">
        <title>The genome of Mauremys mutica provides insights into the evolution of semi-aquatic lifestyle.</title>
        <authorList>
            <person name="Gong S."/>
            <person name="Gao Y."/>
        </authorList>
    </citation>
    <scope>NUCLEOTIDE SEQUENCE</scope>
    <source>
        <strain evidence="1">MM-2020</strain>
        <tissue evidence="1">Muscle</tissue>
    </source>
</reference>
<protein>
    <submittedName>
        <fullName evidence="1">Uncharacterized protein</fullName>
    </submittedName>
</protein>
<dbReference type="EMBL" id="JAHDVG010000463">
    <property type="protein sequence ID" value="KAH1185212.1"/>
    <property type="molecule type" value="Genomic_DNA"/>
</dbReference>
<evidence type="ECO:0000313" key="1">
    <source>
        <dbReference type="EMBL" id="KAH1185212.1"/>
    </source>
</evidence>
<dbReference type="Proteomes" id="UP000827986">
    <property type="component" value="Unassembled WGS sequence"/>
</dbReference>
<comment type="caution">
    <text evidence="1">The sequence shown here is derived from an EMBL/GenBank/DDBJ whole genome shotgun (WGS) entry which is preliminary data.</text>
</comment>
<sequence>MKRYYTYKVSEFLFIILIQKLTFMVPQVHFLSTHSQRVKEVTTQSTFNTQTHLNSQLLIQKHYNIQTPKMPNPQQTPFKLQHKTSHEAHIQILIMSFRGTT</sequence>
<name>A0A9D3XSF4_9SAUR</name>
<proteinExistence type="predicted"/>
<accession>A0A9D3XSF4</accession>
<dbReference type="AlphaFoldDB" id="A0A9D3XSF4"/>
<gene>
    <name evidence="1" type="ORF">KIL84_017961</name>
</gene>